<organism evidence="1 2">
    <name type="scientific">Hypothenemus hampei</name>
    <name type="common">Coffee berry borer</name>
    <dbReference type="NCBI Taxonomy" id="57062"/>
    <lineage>
        <taxon>Eukaryota</taxon>
        <taxon>Metazoa</taxon>
        <taxon>Ecdysozoa</taxon>
        <taxon>Arthropoda</taxon>
        <taxon>Hexapoda</taxon>
        <taxon>Insecta</taxon>
        <taxon>Pterygota</taxon>
        <taxon>Neoptera</taxon>
        <taxon>Endopterygota</taxon>
        <taxon>Coleoptera</taxon>
        <taxon>Polyphaga</taxon>
        <taxon>Cucujiformia</taxon>
        <taxon>Curculionidae</taxon>
        <taxon>Scolytinae</taxon>
        <taxon>Hypothenemus</taxon>
    </lineage>
</organism>
<dbReference type="EMBL" id="JBDJPC010000011">
    <property type="protein sequence ID" value="KAL1490036.1"/>
    <property type="molecule type" value="Genomic_DNA"/>
</dbReference>
<dbReference type="AlphaFoldDB" id="A0ABD1E6P7"/>
<evidence type="ECO:0000313" key="2">
    <source>
        <dbReference type="Proteomes" id="UP001566132"/>
    </source>
</evidence>
<reference evidence="1 2" key="1">
    <citation type="submission" date="2024-05" db="EMBL/GenBank/DDBJ databases">
        <title>Genetic variation in Jamaican populations of the coffee berry borer (Hypothenemus hampei).</title>
        <authorList>
            <person name="Errbii M."/>
            <person name="Myrie A."/>
        </authorList>
    </citation>
    <scope>NUCLEOTIDE SEQUENCE [LARGE SCALE GENOMIC DNA]</scope>
    <source>
        <strain evidence="1">JA-Hopewell-2020-01-JO</strain>
        <tissue evidence="1">Whole body</tissue>
    </source>
</reference>
<sequence length="114" mass="13575">MKPENFYDFAEYSKIYAFKNIPFSKVVNIRFTQNIFEVEYKTEYDAEYQKISIKNCLKRLGRKRVAKPKEVFPQPKILKKAPEISASKRDALCSMMSVMNQQDKEFYKTLLKIK</sequence>
<comment type="caution">
    <text evidence="1">The sequence shown here is derived from an EMBL/GenBank/DDBJ whole genome shotgun (WGS) entry which is preliminary data.</text>
</comment>
<accession>A0ABD1E6P7</accession>
<dbReference type="Proteomes" id="UP001566132">
    <property type="component" value="Unassembled WGS sequence"/>
</dbReference>
<name>A0ABD1E6P7_HYPHA</name>
<evidence type="ECO:0000313" key="1">
    <source>
        <dbReference type="EMBL" id="KAL1490036.1"/>
    </source>
</evidence>
<proteinExistence type="predicted"/>
<keyword evidence="2" id="KW-1185">Reference proteome</keyword>
<protein>
    <submittedName>
        <fullName evidence="1">Uncharacterized protein</fullName>
    </submittedName>
</protein>
<gene>
    <name evidence="1" type="ORF">ABEB36_013947</name>
</gene>